<evidence type="ECO:0000256" key="3">
    <source>
        <dbReference type="ARBA" id="ARBA00022723"/>
    </source>
</evidence>
<evidence type="ECO:0000256" key="2">
    <source>
        <dbReference type="ARBA" id="ARBA00022714"/>
    </source>
</evidence>
<gene>
    <name evidence="7" type="ORF">S06H3_48277</name>
</gene>
<dbReference type="CDD" id="cd03064">
    <property type="entry name" value="TRX_Fd_NuoE"/>
    <property type="match status" value="1"/>
</dbReference>
<dbReference type="PIRSF" id="PIRSF000216">
    <property type="entry name" value="NADH_DH_24kDa"/>
    <property type="match status" value="1"/>
</dbReference>
<accession>X1N9T7</accession>
<evidence type="ECO:0000256" key="4">
    <source>
        <dbReference type="ARBA" id="ARBA00023004"/>
    </source>
</evidence>
<dbReference type="Pfam" id="PF01257">
    <property type="entry name" value="2Fe-2S_thioredx"/>
    <property type="match status" value="1"/>
</dbReference>
<keyword evidence="3" id="KW-0479">Metal-binding</keyword>
<organism evidence="7">
    <name type="scientific">marine sediment metagenome</name>
    <dbReference type="NCBI Taxonomy" id="412755"/>
    <lineage>
        <taxon>unclassified sequences</taxon>
        <taxon>metagenomes</taxon>
        <taxon>ecological metagenomes</taxon>
    </lineage>
</organism>
<dbReference type="EMBL" id="BARV01030389">
    <property type="protein sequence ID" value="GAI40782.1"/>
    <property type="molecule type" value="Genomic_DNA"/>
</dbReference>
<dbReference type="Gene3D" id="3.40.30.10">
    <property type="entry name" value="Glutaredoxin"/>
    <property type="match status" value="1"/>
</dbReference>
<evidence type="ECO:0008006" key="8">
    <source>
        <dbReference type="Google" id="ProtNLM"/>
    </source>
</evidence>
<evidence type="ECO:0000256" key="5">
    <source>
        <dbReference type="ARBA" id="ARBA00023014"/>
    </source>
</evidence>
<dbReference type="Gene3D" id="1.10.10.1590">
    <property type="entry name" value="NADH-quinone oxidoreductase subunit E"/>
    <property type="match status" value="1"/>
</dbReference>
<dbReference type="InterPro" id="IPR002023">
    <property type="entry name" value="NuoE-like"/>
</dbReference>
<dbReference type="SUPFAM" id="SSF52833">
    <property type="entry name" value="Thioredoxin-like"/>
    <property type="match status" value="1"/>
</dbReference>
<evidence type="ECO:0000313" key="7">
    <source>
        <dbReference type="EMBL" id="GAI40782.1"/>
    </source>
</evidence>
<sequence length="151" mass="17016">LEQINELNKIIEKYRVEPGGIIPLLEEAQDLLGYLPINIQKQISNKTNISLSRIYGIVTFYSIFTMTPRGKHTVKVCLGTACYVRGGKKNAEIIEKEFEVKPGETTTDRRFTYETVRCLGACGLAPVIVVDGEVYGRVKSSKVKEILEQYK</sequence>
<comment type="similarity">
    <text evidence="1">Belongs to the complex I 24 kDa subunit family.</text>
</comment>
<evidence type="ECO:0000256" key="1">
    <source>
        <dbReference type="ARBA" id="ARBA00010643"/>
    </source>
</evidence>
<dbReference type="InterPro" id="IPR042128">
    <property type="entry name" value="NuoE_dom"/>
</dbReference>
<dbReference type="PROSITE" id="PS01099">
    <property type="entry name" value="COMPLEX1_24K"/>
    <property type="match status" value="1"/>
</dbReference>
<dbReference type="GO" id="GO:0016491">
    <property type="term" value="F:oxidoreductase activity"/>
    <property type="evidence" value="ECO:0007669"/>
    <property type="project" value="InterPro"/>
</dbReference>
<keyword evidence="2" id="KW-0001">2Fe-2S</keyword>
<dbReference type="InterPro" id="IPR036249">
    <property type="entry name" value="Thioredoxin-like_sf"/>
</dbReference>
<protein>
    <recommendedName>
        <fullName evidence="8">NAD(P)H-dependent oxidoreductase subunit E</fullName>
    </recommendedName>
</protein>
<proteinExistence type="inferred from homology"/>
<comment type="caution">
    <text evidence="7">The sequence shown here is derived from an EMBL/GenBank/DDBJ whole genome shotgun (WGS) entry which is preliminary data.</text>
</comment>
<feature type="non-terminal residue" evidence="7">
    <location>
        <position position="1"/>
    </location>
</feature>
<dbReference type="GO" id="GO:0046872">
    <property type="term" value="F:metal ion binding"/>
    <property type="evidence" value="ECO:0007669"/>
    <property type="project" value="UniProtKB-KW"/>
</dbReference>
<dbReference type="InterPro" id="IPR028431">
    <property type="entry name" value="NADP_DH_HndA-like"/>
</dbReference>
<evidence type="ECO:0000256" key="6">
    <source>
        <dbReference type="ARBA" id="ARBA00034078"/>
    </source>
</evidence>
<comment type="cofactor">
    <cofactor evidence="6">
        <name>[2Fe-2S] cluster</name>
        <dbReference type="ChEBI" id="CHEBI:190135"/>
    </cofactor>
</comment>
<dbReference type="AlphaFoldDB" id="X1N9T7"/>
<name>X1N9T7_9ZZZZ</name>
<dbReference type="FunFam" id="3.40.30.10:FF:000015">
    <property type="entry name" value="NADH-quinone oxidoreductase subunit E"/>
    <property type="match status" value="1"/>
</dbReference>
<dbReference type="GO" id="GO:0051537">
    <property type="term" value="F:2 iron, 2 sulfur cluster binding"/>
    <property type="evidence" value="ECO:0007669"/>
    <property type="project" value="UniProtKB-KW"/>
</dbReference>
<dbReference type="PANTHER" id="PTHR43342:SF2">
    <property type="entry name" value="POTENTIAL NAD-REDUCING HYDROGENASE SUBUNIT"/>
    <property type="match status" value="1"/>
</dbReference>
<reference evidence="7" key="1">
    <citation type="journal article" date="2014" name="Front. Microbiol.">
        <title>High frequency of phylogenetically diverse reductive dehalogenase-homologous genes in deep subseafloor sedimentary metagenomes.</title>
        <authorList>
            <person name="Kawai M."/>
            <person name="Futagami T."/>
            <person name="Toyoda A."/>
            <person name="Takaki Y."/>
            <person name="Nishi S."/>
            <person name="Hori S."/>
            <person name="Arai W."/>
            <person name="Tsubouchi T."/>
            <person name="Morono Y."/>
            <person name="Uchiyama I."/>
            <person name="Ito T."/>
            <person name="Fujiyama A."/>
            <person name="Inagaki F."/>
            <person name="Takami H."/>
        </authorList>
    </citation>
    <scope>NUCLEOTIDE SEQUENCE</scope>
    <source>
        <strain evidence="7">Expedition CK06-06</strain>
    </source>
</reference>
<dbReference type="PANTHER" id="PTHR43342">
    <property type="entry name" value="NADH-QUINONE OXIDOREDUCTASE, E SUBUNIT"/>
    <property type="match status" value="1"/>
</dbReference>
<keyword evidence="4" id="KW-0408">Iron</keyword>
<keyword evidence="5" id="KW-0411">Iron-sulfur</keyword>
<dbReference type="InterPro" id="IPR041921">
    <property type="entry name" value="NuoE_N"/>
</dbReference>